<sequence length="119" mass="13365">MCPDAEVTTEPRVLILLREKAAWESEVRECGRLVLEVVVIARARSPLLSPLSLHGNTRVSDYGPSYKNVGWNAWKPSFLPLSHNRLQRASSLPFLKTPATQEGSTEVIHEGIYTHKVIF</sequence>
<dbReference type="AlphaFoldDB" id="A0AAE1G2P1"/>
<reference evidence="1" key="1">
    <citation type="submission" date="2023-10" db="EMBL/GenBank/DDBJ databases">
        <title>Genome assemblies of two species of porcelain crab, Petrolisthes cinctipes and Petrolisthes manimaculis (Anomura: Porcellanidae).</title>
        <authorList>
            <person name="Angst P."/>
        </authorList>
    </citation>
    <scope>NUCLEOTIDE SEQUENCE</scope>
    <source>
        <strain evidence="1">PB745_01</strain>
        <tissue evidence="1">Gill</tissue>
    </source>
</reference>
<evidence type="ECO:0000313" key="2">
    <source>
        <dbReference type="Proteomes" id="UP001286313"/>
    </source>
</evidence>
<comment type="caution">
    <text evidence="1">The sequence shown here is derived from an EMBL/GenBank/DDBJ whole genome shotgun (WGS) entry which is preliminary data.</text>
</comment>
<name>A0AAE1G2P1_PETCI</name>
<protein>
    <submittedName>
        <fullName evidence="1">Uncharacterized protein</fullName>
    </submittedName>
</protein>
<keyword evidence="2" id="KW-1185">Reference proteome</keyword>
<dbReference type="Proteomes" id="UP001286313">
    <property type="component" value="Unassembled WGS sequence"/>
</dbReference>
<organism evidence="1 2">
    <name type="scientific">Petrolisthes cinctipes</name>
    <name type="common">Flat porcelain crab</name>
    <dbReference type="NCBI Taxonomy" id="88211"/>
    <lineage>
        <taxon>Eukaryota</taxon>
        <taxon>Metazoa</taxon>
        <taxon>Ecdysozoa</taxon>
        <taxon>Arthropoda</taxon>
        <taxon>Crustacea</taxon>
        <taxon>Multicrustacea</taxon>
        <taxon>Malacostraca</taxon>
        <taxon>Eumalacostraca</taxon>
        <taxon>Eucarida</taxon>
        <taxon>Decapoda</taxon>
        <taxon>Pleocyemata</taxon>
        <taxon>Anomura</taxon>
        <taxon>Galatheoidea</taxon>
        <taxon>Porcellanidae</taxon>
        <taxon>Petrolisthes</taxon>
    </lineage>
</organism>
<dbReference type="EMBL" id="JAWQEG010000833">
    <property type="protein sequence ID" value="KAK3885000.1"/>
    <property type="molecule type" value="Genomic_DNA"/>
</dbReference>
<accession>A0AAE1G2P1</accession>
<gene>
    <name evidence="1" type="ORF">Pcinc_010742</name>
</gene>
<proteinExistence type="predicted"/>
<evidence type="ECO:0000313" key="1">
    <source>
        <dbReference type="EMBL" id="KAK3885000.1"/>
    </source>
</evidence>